<keyword evidence="3" id="KW-0808">Transferase</keyword>
<accession>A0ABS2F3C0</accession>
<keyword evidence="4" id="KW-0012">Acyltransferase</keyword>
<evidence type="ECO:0000256" key="4">
    <source>
        <dbReference type="ARBA" id="ARBA00023315"/>
    </source>
</evidence>
<protein>
    <submittedName>
        <fullName evidence="6">Phosphate acetyltransferase</fullName>
    </submittedName>
</protein>
<dbReference type="Gene3D" id="3.40.50.10950">
    <property type="match status" value="1"/>
</dbReference>
<dbReference type="Gene3D" id="3.40.50.10750">
    <property type="entry name" value="Isocitrate/Isopropylmalate dehydrogenase-like"/>
    <property type="match status" value="1"/>
</dbReference>
<evidence type="ECO:0000313" key="7">
    <source>
        <dbReference type="Proteomes" id="UP000712527"/>
    </source>
</evidence>
<evidence type="ECO:0000256" key="1">
    <source>
        <dbReference type="ARBA" id="ARBA00000705"/>
    </source>
</evidence>
<dbReference type="PANTHER" id="PTHR43356:SF3">
    <property type="entry name" value="PHOSPHATE ACETYLTRANSFERASE"/>
    <property type="match status" value="1"/>
</dbReference>
<dbReference type="InterPro" id="IPR012147">
    <property type="entry name" value="P_Ac_Bu_trans"/>
</dbReference>
<dbReference type="InterPro" id="IPR050500">
    <property type="entry name" value="Phos_Acetyltrans/Butyryltrans"/>
</dbReference>
<dbReference type="PANTHER" id="PTHR43356">
    <property type="entry name" value="PHOSPHATE ACETYLTRANSFERASE"/>
    <property type="match status" value="1"/>
</dbReference>
<keyword evidence="7" id="KW-1185">Reference proteome</keyword>
<dbReference type="InterPro" id="IPR002505">
    <property type="entry name" value="PTA_PTB"/>
</dbReference>
<dbReference type="Pfam" id="PF01515">
    <property type="entry name" value="PTA_PTB"/>
    <property type="match status" value="1"/>
</dbReference>
<evidence type="ECO:0000256" key="2">
    <source>
        <dbReference type="ARBA" id="ARBA00005656"/>
    </source>
</evidence>
<comment type="catalytic activity">
    <reaction evidence="1">
        <text>acetyl-CoA + phosphate = acetyl phosphate + CoA</text>
        <dbReference type="Rhea" id="RHEA:19521"/>
        <dbReference type="ChEBI" id="CHEBI:22191"/>
        <dbReference type="ChEBI" id="CHEBI:43474"/>
        <dbReference type="ChEBI" id="CHEBI:57287"/>
        <dbReference type="ChEBI" id="CHEBI:57288"/>
        <dbReference type="EC" id="2.3.1.8"/>
    </reaction>
</comment>
<gene>
    <name evidence="6" type="ORF">H9X80_08085</name>
</gene>
<evidence type="ECO:0000259" key="5">
    <source>
        <dbReference type="Pfam" id="PF01515"/>
    </source>
</evidence>
<evidence type="ECO:0000256" key="3">
    <source>
        <dbReference type="ARBA" id="ARBA00022679"/>
    </source>
</evidence>
<dbReference type="SUPFAM" id="SSF53659">
    <property type="entry name" value="Isocitrate/Isopropylmalate dehydrogenase-like"/>
    <property type="match status" value="1"/>
</dbReference>
<dbReference type="PIRSF" id="PIRSF000428">
    <property type="entry name" value="P_Ac_trans"/>
    <property type="match status" value="1"/>
</dbReference>
<comment type="caution">
    <text evidence="6">The sequence shown here is derived from an EMBL/GenBank/DDBJ whole genome shotgun (WGS) entry which is preliminary data.</text>
</comment>
<dbReference type="InterPro" id="IPR042112">
    <property type="entry name" value="P_AcTrfase_dom2"/>
</dbReference>
<dbReference type="InterPro" id="IPR042113">
    <property type="entry name" value="P_AcTrfase_dom1"/>
</dbReference>
<reference evidence="6 7" key="1">
    <citation type="journal article" date="2021" name="Sci. Rep.">
        <title>The distribution of antibiotic resistance genes in chicken gut microbiota commensals.</title>
        <authorList>
            <person name="Juricova H."/>
            <person name="Matiasovicova J."/>
            <person name="Kubasova T."/>
            <person name="Cejkova D."/>
            <person name="Rychlik I."/>
        </authorList>
    </citation>
    <scope>NUCLEOTIDE SEQUENCE [LARGE SCALE GENOMIC DNA]</scope>
    <source>
        <strain evidence="6 7">An794</strain>
    </source>
</reference>
<feature type="domain" description="Phosphate acetyl/butaryl transferase" evidence="5">
    <location>
        <begin position="5"/>
        <end position="325"/>
    </location>
</feature>
<comment type="similarity">
    <text evidence="2">Belongs to the phosphate acetyltransferase and butyryltransferase family.</text>
</comment>
<proteinExistence type="inferred from homology"/>
<dbReference type="RefSeq" id="WP_204793830.1">
    <property type="nucleotide sequence ID" value="NZ_JACSNQ010000021.1"/>
</dbReference>
<organism evidence="6 7">
    <name type="scientific">Olsenella profusa</name>
    <dbReference type="NCBI Taxonomy" id="138595"/>
    <lineage>
        <taxon>Bacteria</taxon>
        <taxon>Bacillati</taxon>
        <taxon>Actinomycetota</taxon>
        <taxon>Coriobacteriia</taxon>
        <taxon>Coriobacteriales</taxon>
        <taxon>Atopobiaceae</taxon>
        <taxon>Olsenella</taxon>
    </lineage>
</organism>
<sequence>MNQAFIDDLTARAKAAHKHIVFPEGDCPDILRCAENLLKGDIADVTIIGNEQTVGELAASEGIDLTGATYFDNTDEAARASLVEPVMAVTDQFSEKAIQRKAKKAENAAMFLLLTGQADCCAAGRVLTTADVIIAAQSIVGFAPGTAAVSSLGIADIPGYEGPEGSMLAIGDCAINVLPDSETLADIAIASADTVSSLLSWEPRVAMLSFSTDGSSEDDSIDVIRKGIEIARSKRPELKIDGEFQLDAAINPKVAARKVKRESDVAGNANVLIFPNLHAANIGVKLIQTFGHADAYGPVIQGFAKPVCDFSRSAPVSEMMGNILMLLVRAN</sequence>
<dbReference type="Proteomes" id="UP000712527">
    <property type="component" value="Unassembled WGS sequence"/>
</dbReference>
<dbReference type="EMBL" id="JACSNQ010000021">
    <property type="protein sequence ID" value="MBM6775494.1"/>
    <property type="molecule type" value="Genomic_DNA"/>
</dbReference>
<name>A0ABS2F3C0_9ACTN</name>
<evidence type="ECO:0000313" key="6">
    <source>
        <dbReference type="EMBL" id="MBM6775494.1"/>
    </source>
</evidence>